<evidence type="ECO:0000256" key="9">
    <source>
        <dbReference type="ARBA" id="ARBA00023170"/>
    </source>
</evidence>
<protein>
    <recommendedName>
        <fullName evidence="14">TIR domain-containing protein</fullName>
    </recommendedName>
</protein>
<feature type="domain" description="TIR" evidence="14">
    <location>
        <begin position="813"/>
        <end position="949"/>
    </location>
</feature>
<dbReference type="InterPro" id="IPR000157">
    <property type="entry name" value="TIR_dom"/>
</dbReference>
<dbReference type="SUPFAM" id="SSF52058">
    <property type="entry name" value="L domain-like"/>
    <property type="match status" value="1"/>
</dbReference>
<dbReference type="Pfam" id="PF13676">
    <property type="entry name" value="TIR_2"/>
    <property type="match status" value="1"/>
</dbReference>
<feature type="signal peptide" evidence="13">
    <location>
        <begin position="1"/>
        <end position="22"/>
    </location>
</feature>
<keyword evidence="16" id="KW-1185">Reference proteome</keyword>
<keyword evidence="10" id="KW-0325">Glycoprotein</keyword>
<dbReference type="InterPro" id="IPR000483">
    <property type="entry name" value="Cys-rich_flank_reg_C"/>
</dbReference>
<dbReference type="PRINTS" id="PR01537">
    <property type="entry name" value="INTRLKN1R1F"/>
</dbReference>
<dbReference type="Pfam" id="PF00560">
    <property type="entry name" value="LRR_1"/>
    <property type="match status" value="1"/>
</dbReference>
<reference evidence="16" key="1">
    <citation type="submission" date="2014-01" db="EMBL/GenBank/DDBJ databases">
        <title>The Genome Sequence of Anopheles farauti FAR1 (V2).</title>
        <authorList>
            <consortium name="The Broad Institute Genomics Platform"/>
            <person name="Neafsey D.E."/>
            <person name="Besansky N."/>
            <person name="Howell P."/>
            <person name="Walton C."/>
            <person name="Young S.K."/>
            <person name="Zeng Q."/>
            <person name="Gargeya S."/>
            <person name="Fitzgerald M."/>
            <person name="Haas B."/>
            <person name="Abouelleil A."/>
            <person name="Allen A.W."/>
            <person name="Alvarado L."/>
            <person name="Arachchi H.M."/>
            <person name="Berlin A.M."/>
            <person name="Chapman S.B."/>
            <person name="Gainer-Dewar J."/>
            <person name="Goldberg J."/>
            <person name="Griggs A."/>
            <person name="Gujja S."/>
            <person name="Hansen M."/>
            <person name="Howarth C."/>
            <person name="Imamovic A."/>
            <person name="Ireland A."/>
            <person name="Larimer J."/>
            <person name="McCowan C."/>
            <person name="Murphy C."/>
            <person name="Pearson M."/>
            <person name="Poon T.W."/>
            <person name="Priest M."/>
            <person name="Roberts A."/>
            <person name="Saif S."/>
            <person name="Shea T."/>
            <person name="Sisk P."/>
            <person name="Sykes S."/>
            <person name="Wortman J."/>
            <person name="Nusbaum C."/>
            <person name="Birren B."/>
        </authorList>
    </citation>
    <scope>NUCLEOTIDE SEQUENCE [LARGE SCALE GENOMIC DNA]</scope>
    <source>
        <strain evidence="16">FAR1</strain>
    </source>
</reference>
<evidence type="ECO:0000313" key="15">
    <source>
        <dbReference type="EnsemblMetazoa" id="AFAF008108-PA"/>
    </source>
</evidence>
<dbReference type="GO" id="GO:0007165">
    <property type="term" value="P:signal transduction"/>
    <property type="evidence" value="ECO:0007669"/>
    <property type="project" value="InterPro"/>
</dbReference>
<accession>A0A182QDR2</accession>
<keyword evidence="3" id="KW-0433">Leucine-rich repeat</keyword>
<dbReference type="EnsemblMetazoa" id="AFAF008108-RA">
    <property type="protein sequence ID" value="AFAF008108-PA"/>
    <property type="gene ID" value="AFAF008108"/>
</dbReference>
<dbReference type="Proteomes" id="UP000075886">
    <property type="component" value="Unassembled WGS sequence"/>
</dbReference>
<dbReference type="InterPro" id="IPR003591">
    <property type="entry name" value="Leu-rich_rpt_typical-subtyp"/>
</dbReference>
<feature type="transmembrane region" description="Helical" evidence="12">
    <location>
        <begin position="761"/>
        <end position="783"/>
    </location>
</feature>
<dbReference type="PANTHER" id="PTHR24365:SF541">
    <property type="entry name" value="PROTEIN TOLL-RELATED"/>
    <property type="match status" value="1"/>
</dbReference>
<evidence type="ECO:0000256" key="13">
    <source>
        <dbReference type="SAM" id="SignalP"/>
    </source>
</evidence>
<name>A0A182QDR2_9DIPT</name>
<sequence length="1023" mass="114803">MAPSWAWWLVACGFLMPMVTSAMECADVCRPCSNYQLSCLQKGFSVRLSKGNLDIRCSKTSSHVPDFKSLRDVTDLPRFRFRQLTYAFCPMPEGNVSLAEQLSPLLGPNALTELEELYFVDNRNNMTNTSLEPALFEGLTSLTILSLKNAANQPLSNPALFSALPQLTWLDLREGTGRDPLQPTILRPLPALRNLELTQNNLVALPAGLVEGMPHLEMVNLFNNLLERLDRFVGLPRLHKMDLITNRLTVLEENVFEELPQLRELMLKHNLLTSLPGGLFKNNALLTKFDASNQGGPGLTVGDGLFANLSTLVDVSLAKCNISDLPVHLFVGATSLANVDLSNNQLQTLPDALLVDGTKLKTLNLSHNKLHILNRTLLESTSSLKELYLQHNQLSLIDLHAFSSLSKSLTILNLSHNQLVLQSIYDEGVISDGYQTPFASLHNLVMLDLSHNRITDLFYDFTIFMPNLKHVNLSHNEIMSISDSGFPFQSKAIHMLDLRWNRIEQVSFANVTRLNDVLPREVLLDENPLQCDCNLYGLVKHAQTTQPAAFSLKLSKLRCVSPPALVGSPLHELNLASLLCDVTPETNFCPSACSCQLRPATQGVVVNCTGQHLRTVPAFPSPATLRYQFVELHLEHNELHALPVAGNRTGWDAVRWLYLSNNNLTTLAPESLPTELEELDVSSNRLATASSQLVDALKNRTTLQSIHLAANPLVCECGEPLITFVHEYTRHVADSHALRCADGRPIDSSTVSELCRTRTQLIIALCLLLAILTSVVLALFGLYTRYEHEVKVWLFRNNLLQWLVAEEQLDQDKRYDAFVSYSHQDEAFIAEELVPTLEREPMNFKLCWHVRDFMPGEMISTQITKAVEDSRRTIIVLSKHYLESMWGQMEFQTAYDQSVTDKRNRVILIVYDDIGNIDQLDPQMRGYINTNTYLRRDDRWFWEKLQYAMPHPRRIRGTRASIDKLNLLQPPALTGSPSAPDSTPPIERDHGKGKSLEAPLASYCDVDKIIPFTISDGKLDAGV</sequence>
<dbReference type="InterPro" id="IPR001611">
    <property type="entry name" value="Leu-rich_rpt"/>
</dbReference>
<dbReference type="SMART" id="SM00365">
    <property type="entry name" value="LRR_SD22"/>
    <property type="match status" value="4"/>
</dbReference>
<evidence type="ECO:0000256" key="3">
    <source>
        <dbReference type="ARBA" id="ARBA00022614"/>
    </source>
</evidence>
<dbReference type="SMART" id="SM00255">
    <property type="entry name" value="TIR"/>
    <property type="match status" value="1"/>
</dbReference>
<dbReference type="Pfam" id="PF13855">
    <property type="entry name" value="LRR_8"/>
    <property type="match status" value="3"/>
</dbReference>
<evidence type="ECO:0000256" key="1">
    <source>
        <dbReference type="ARBA" id="ARBA00004479"/>
    </source>
</evidence>
<keyword evidence="6" id="KW-0677">Repeat</keyword>
<evidence type="ECO:0000256" key="6">
    <source>
        <dbReference type="ARBA" id="ARBA00022737"/>
    </source>
</evidence>
<keyword evidence="9" id="KW-0675">Receptor</keyword>
<feature type="chain" id="PRO_5020029720" description="TIR domain-containing protein" evidence="13">
    <location>
        <begin position="23"/>
        <end position="1023"/>
    </location>
</feature>
<organism evidence="15 16">
    <name type="scientific">Anopheles farauti</name>
    <dbReference type="NCBI Taxonomy" id="69004"/>
    <lineage>
        <taxon>Eukaryota</taxon>
        <taxon>Metazoa</taxon>
        <taxon>Ecdysozoa</taxon>
        <taxon>Arthropoda</taxon>
        <taxon>Hexapoda</taxon>
        <taxon>Insecta</taxon>
        <taxon>Pterygota</taxon>
        <taxon>Neoptera</taxon>
        <taxon>Endopterygota</taxon>
        <taxon>Diptera</taxon>
        <taxon>Nematocera</taxon>
        <taxon>Culicoidea</taxon>
        <taxon>Culicidae</taxon>
        <taxon>Anophelinae</taxon>
        <taxon>Anopheles</taxon>
    </lineage>
</organism>
<proteinExistence type="inferred from homology"/>
<evidence type="ECO:0000313" key="16">
    <source>
        <dbReference type="Proteomes" id="UP000075886"/>
    </source>
</evidence>
<dbReference type="EMBL" id="AXCN02002028">
    <property type="status" value="NOT_ANNOTATED_CDS"/>
    <property type="molecule type" value="Genomic_DNA"/>
</dbReference>
<dbReference type="SUPFAM" id="SSF52200">
    <property type="entry name" value="Toll/Interleukin receptor TIR domain"/>
    <property type="match status" value="1"/>
</dbReference>
<dbReference type="EMBL" id="AXCN02002027">
    <property type="status" value="NOT_ANNOTATED_CDS"/>
    <property type="molecule type" value="Genomic_DNA"/>
</dbReference>
<dbReference type="VEuPathDB" id="VectorBase:AFAF008108"/>
<dbReference type="STRING" id="69004.A0A182QDR2"/>
<evidence type="ECO:0000256" key="7">
    <source>
        <dbReference type="ARBA" id="ARBA00022989"/>
    </source>
</evidence>
<dbReference type="GO" id="GO:0038023">
    <property type="term" value="F:signaling receptor activity"/>
    <property type="evidence" value="ECO:0007669"/>
    <property type="project" value="TreeGrafter"/>
</dbReference>
<dbReference type="PROSITE" id="PS51450">
    <property type="entry name" value="LRR"/>
    <property type="match status" value="2"/>
</dbReference>
<evidence type="ECO:0000256" key="8">
    <source>
        <dbReference type="ARBA" id="ARBA00023136"/>
    </source>
</evidence>
<evidence type="ECO:0000256" key="5">
    <source>
        <dbReference type="ARBA" id="ARBA00022729"/>
    </source>
</evidence>
<feature type="region of interest" description="Disordered" evidence="11">
    <location>
        <begin position="969"/>
        <end position="993"/>
    </location>
</feature>
<comment type="subcellular location">
    <subcellularLocation>
        <location evidence="1">Membrane</location>
        <topology evidence="1">Single-pass type I membrane protein</topology>
    </subcellularLocation>
</comment>
<dbReference type="FunFam" id="3.40.50.10140:FF:000020">
    <property type="entry name" value="Blast:Protein toll"/>
    <property type="match status" value="1"/>
</dbReference>
<evidence type="ECO:0000256" key="12">
    <source>
        <dbReference type="SAM" id="Phobius"/>
    </source>
</evidence>
<dbReference type="Gene3D" id="3.80.10.10">
    <property type="entry name" value="Ribonuclease Inhibitor"/>
    <property type="match status" value="3"/>
</dbReference>
<evidence type="ECO:0000256" key="2">
    <source>
        <dbReference type="ARBA" id="ARBA00009634"/>
    </source>
</evidence>
<dbReference type="AlphaFoldDB" id="A0A182QDR2"/>
<evidence type="ECO:0000256" key="4">
    <source>
        <dbReference type="ARBA" id="ARBA00022692"/>
    </source>
</evidence>
<dbReference type="PANTHER" id="PTHR24365">
    <property type="entry name" value="TOLL-LIKE RECEPTOR"/>
    <property type="match status" value="1"/>
</dbReference>
<evidence type="ECO:0000256" key="11">
    <source>
        <dbReference type="SAM" id="MobiDB-lite"/>
    </source>
</evidence>
<evidence type="ECO:0000259" key="14">
    <source>
        <dbReference type="PROSITE" id="PS50104"/>
    </source>
</evidence>
<reference evidence="15" key="2">
    <citation type="submission" date="2020-05" db="UniProtKB">
        <authorList>
            <consortium name="EnsemblMetazoa"/>
        </authorList>
    </citation>
    <scope>IDENTIFICATION</scope>
    <source>
        <strain evidence="15">FAR1</strain>
    </source>
</reference>
<dbReference type="GO" id="GO:0005886">
    <property type="term" value="C:plasma membrane"/>
    <property type="evidence" value="ECO:0007669"/>
    <property type="project" value="TreeGrafter"/>
</dbReference>
<dbReference type="InterPro" id="IPR035897">
    <property type="entry name" value="Toll_tir_struct_dom_sf"/>
</dbReference>
<keyword evidence="4 12" id="KW-0812">Transmembrane</keyword>
<dbReference type="Gene3D" id="3.40.50.10140">
    <property type="entry name" value="Toll/interleukin-1 receptor homology (TIR) domain"/>
    <property type="match status" value="1"/>
</dbReference>
<keyword evidence="7 12" id="KW-1133">Transmembrane helix</keyword>
<comment type="similarity">
    <text evidence="2">Belongs to the Toll-like receptor family.</text>
</comment>
<dbReference type="SUPFAM" id="SSF52047">
    <property type="entry name" value="RNI-like"/>
    <property type="match status" value="1"/>
</dbReference>
<dbReference type="SMART" id="SM00369">
    <property type="entry name" value="LRR_TYP"/>
    <property type="match status" value="13"/>
</dbReference>
<evidence type="ECO:0000256" key="10">
    <source>
        <dbReference type="ARBA" id="ARBA00023180"/>
    </source>
</evidence>
<dbReference type="InterPro" id="IPR032675">
    <property type="entry name" value="LRR_dom_sf"/>
</dbReference>
<dbReference type="SMART" id="SM00082">
    <property type="entry name" value="LRRCT"/>
    <property type="match status" value="1"/>
</dbReference>
<keyword evidence="5 13" id="KW-0732">Signal</keyword>
<keyword evidence="8 12" id="KW-0472">Membrane</keyword>
<dbReference type="PROSITE" id="PS50104">
    <property type="entry name" value="TIR"/>
    <property type="match status" value="1"/>
</dbReference>